<name>A0AAV2E7G9_9ROSI</name>
<gene>
    <name evidence="2" type="ORF">LTRI10_LOCUS23180</name>
</gene>
<evidence type="ECO:0000256" key="1">
    <source>
        <dbReference type="SAM" id="MobiDB-lite"/>
    </source>
</evidence>
<sequence length="80" mass="9142">MCFRFYKVKPASESKVGRKGSKTGRRGEKGPVHGYPRKFTILHDREEESLTVNRKASRAKKRRLLTQGEFTVTKSVNKGC</sequence>
<reference evidence="2 3" key="1">
    <citation type="submission" date="2024-04" db="EMBL/GenBank/DDBJ databases">
        <authorList>
            <person name="Fracassetti M."/>
        </authorList>
    </citation>
    <scope>NUCLEOTIDE SEQUENCE [LARGE SCALE GENOMIC DNA]</scope>
</reference>
<dbReference type="AlphaFoldDB" id="A0AAV2E7G9"/>
<organism evidence="2 3">
    <name type="scientific">Linum trigynum</name>
    <dbReference type="NCBI Taxonomy" id="586398"/>
    <lineage>
        <taxon>Eukaryota</taxon>
        <taxon>Viridiplantae</taxon>
        <taxon>Streptophyta</taxon>
        <taxon>Embryophyta</taxon>
        <taxon>Tracheophyta</taxon>
        <taxon>Spermatophyta</taxon>
        <taxon>Magnoliopsida</taxon>
        <taxon>eudicotyledons</taxon>
        <taxon>Gunneridae</taxon>
        <taxon>Pentapetalae</taxon>
        <taxon>rosids</taxon>
        <taxon>fabids</taxon>
        <taxon>Malpighiales</taxon>
        <taxon>Linaceae</taxon>
        <taxon>Linum</taxon>
    </lineage>
</organism>
<dbReference type="EMBL" id="OZ034817">
    <property type="protein sequence ID" value="CAL1381825.1"/>
    <property type="molecule type" value="Genomic_DNA"/>
</dbReference>
<evidence type="ECO:0000313" key="3">
    <source>
        <dbReference type="Proteomes" id="UP001497516"/>
    </source>
</evidence>
<dbReference type="Proteomes" id="UP001497516">
    <property type="component" value="Chromosome 4"/>
</dbReference>
<protein>
    <submittedName>
        <fullName evidence="2">Uncharacterized protein</fullName>
    </submittedName>
</protein>
<accession>A0AAV2E7G9</accession>
<proteinExistence type="predicted"/>
<feature type="region of interest" description="Disordered" evidence="1">
    <location>
        <begin position="10"/>
        <end position="36"/>
    </location>
</feature>
<evidence type="ECO:0000313" key="2">
    <source>
        <dbReference type="EMBL" id="CAL1381825.1"/>
    </source>
</evidence>
<keyword evidence="3" id="KW-1185">Reference proteome</keyword>